<dbReference type="RefSeq" id="WP_092468642.1">
    <property type="nucleotide sequence ID" value="NZ_FNCZ01000005.1"/>
</dbReference>
<dbReference type="InterPro" id="IPR002130">
    <property type="entry name" value="Cyclophilin-type_PPIase_dom"/>
</dbReference>
<keyword evidence="4 5" id="KW-0413">Isomerase</keyword>
<dbReference type="PROSITE" id="PS50059">
    <property type="entry name" value="FKBP_PPIASE"/>
    <property type="match status" value="1"/>
</dbReference>
<reference evidence="10" key="1">
    <citation type="submission" date="2016-10" db="EMBL/GenBank/DDBJ databases">
        <authorList>
            <person name="Varghese N."/>
            <person name="Submissions S."/>
        </authorList>
    </citation>
    <scope>NUCLEOTIDE SEQUENCE [LARGE SCALE GENOMIC DNA]</scope>
    <source>
        <strain evidence="10">DSM 15363</strain>
    </source>
</reference>
<evidence type="ECO:0000313" key="10">
    <source>
        <dbReference type="Proteomes" id="UP000199492"/>
    </source>
</evidence>
<dbReference type="AlphaFoldDB" id="A0A1G8G1R0"/>
<dbReference type="FunFam" id="3.10.50.40:FF:000047">
    <property type="entry name" value="Peptidylprolyl isomerase"/>
    <property type="match status" value="1"/>
</dbReference>
<dbReference type="SUPFAM" id="SSF54534">
    <property type="entry name" value="FKBP-like"/>
    <property type="match status" value="1"/>
</dbReference>
<dbReference type="EC" id="5.2.1.8" evidence="6"/>
<accession>A0A1G8G1R0</accession>
<dbReference type="InterPro" id="IPR044666">
    <property type="entry name" value="Cyclophilin_A-like"/>
</dbReference>
<evidence type="ECO:0000256" key="4">
    <source>
        <dbReference type="ARBA" id="ARBA00023235"/>
    </source>
</evidence>
<dbReference type="InterPro" id="IPR001179">
    <property type="entry name" value="PPIase_FKBP_dom"/>
</dbReference>
<dbReference type="OrthoDB" id="9807797at2"/>
<dbReference type="Proteomes" id="UP000199492">
    <property type="component" value="Unassembled WGS sequence"/>
</dbReference>
<dbReference type="Pfam" id="PF00254">
    <property type="entry name" value="FKBP_C"/>
    <property type="match status" value="1"/>
</dbReference>
<evidence type="ECO:0000259" key="7">
    <source>
        <dbReference type="PROSITE" id="PS50059"/>
    </source>
</evidence>
<feature type="domain" description="PPIase cyclophilin-type" evidence="8">
    <location>
        <begin position="14"/>
        <end position="145"/>
    </location>
</feature>
<protein>
    <recommendedName>
        <fullName evidence="6">Peptidyl-prolyl cis-trans isomerase</fullName>
        <ecNumber evidence="6">5.2.1.8</ecNumber>
    </recommendedName>
</protein>
<dbReference type="CDD" id="cd00317">
    <property type="entry name" value="cyclophilin"/>
    <property type="match status" value="1"/>
</dbReference>
<comment type="catalytic activity">
    <reaction evidence="1 5 6">
        <text>[protein]-peptidylproline (omega=180) = [protein]-peptidylproline (omega=0)</text>
        <dbReference type="Rhea" id="RHEA:16237"/>
        <dbReference type="Rhea" id="RHEA-COMP:10747"/>
        <dbReference type="Rhea" id="RHEA-COMP:10748"/>
        <dbReference type="ChEBI" id="CHEBI:83833"/>
        <dbReference type="ChEBI" id="CHEBI:83834"/>
        <dbReference type="EC" id="5.2.1.8"/>
    </reaction>
</comment>
<evidence type="ECO:0000256" key="5">
    <source>
        <dbReference type="PROSITE-ProRule" id="PRU00277"/>
    </source>
</evidence>
<dbReference type="InterPro" id="IPR029000">
    <property type="entry name" value="Cyclophilin-like_dom_sf"/>
</dbReference>
<dbReference type="InterPro" id="IPR046357">
    <property type="entry name" value="PPIase_dom_sf"/>
</dbReference>
<gene>
    <name evidence="9" type="ORF">SAMN04489796_10566</name>
</gene>
<dbReference type="Gene3D" id="2.40.100.10">
    <property type="entry name" value="Cyclophilin-like"/>
    <property type="match status" value="1"/>
</dbReference>
<evidence type="ECO:0000259" key="8">
    <source>
        <dbReference type="PROSITE" id="PS50072"/>
    </source>
</evidence>
<dbReference type="STRING" id="262004.SAMN04489796_10566"/>
<dbReference type="EMBL" id="FNCZ01000005">
    <property type="protein sequence ID" value="SDH88315.1"/>
    <property type="molecule type" value="Genomic_DNA"/>
</dbReference>
<evidence type="ECO:0000256" key="3">
    <source>
        <dbReference type="ARBA" id="ARBA00023110"/>
    </source>
</evidence>
<evidence type="ECO:0000313" key="9">
    <source>
        <dbReference type="EMBL" id="SDH88315.1"/>
    </source>
</evidence>
<dbReference type="PROSITE" id="PS50072">
    <property type="entry name" value="CSA_PPIASE_2"/>
    <property type="match status" value="1"/>
</dbReference>
<name>A0A1G8G1R0_9FLAO</name>
<dbReference type="PRINTS" id="PR00153">
    <property type="entry name" value="CSAPPISMRASE"/>
</dbReference>
<organism evidence="9 10">
    <name type="scientific">Winogradskyella thalassocola</name>
    <dbReference type="NCBI Taxonomy" id="262004"/>
    <lineage>
        <taxon>Bacteria</taxon>
        <taxon>Pseudomonadati</taxon>
        <taxon>Bacteroidota</taxon>
        <taxon>Flavobacteriia</taxon>
        <taxon>Flavobacteriales</taxon>
        <taxon>Flavobacteriaceae</taxon>
        <taxon>Winogradskyella</taxon>
    </lineage>
</organism>
<sequence>MQDGIYAKFNTSKGAILVNLEFEKTPGTVGNFVALAEGNLENSAKPQGTPYYDGLKFHRVIPDFMIQGGCPQGTGTGDPGYKFDDEFHPDLRHNGPGVLAMANSGPGTNGSQFYITHIATDWLDNKHTVFGNVVEGQDIVDAIAQGDKIETIEIIRQGDAAEKFNAIEAFRTFEGSREKRIAEEREAARAELDKLAVGFDETKSGLRYQIIQKGDGKKAEKGNTVSVHYKGQLADGTVFDSSYKRNSPLDFQVGVGQVIAGWDEGICLLNVGDKARLVIPSDLGYGAAGAGGVIPPNATLIFDVELMGVK</sequence>
<dbReference type="PANTHER" id="PTHR45625:SF4">
    <property type="entry name" value="PEPTIDYLPROLYL ISOMERASE DOMAIN AND WD REPEAT-CONTAINING PROTEIN 1"/>
    <property type="match status" value="1"/>
</dbReference>
<dbReference type="PROSITE" id="PS00170">
    <property type="entry name" value="CSA_PPIASE_1"/>
    <property type="match status" value="1"/>
</dbReference>
<feature type="domain" description="PPIase FKBP-type" evidence="7">
    <location>
        <begin position="222"/>
        <end position="310"/>
    </location>
</feature>
<dbReference type="SUPFAM" id="SSF50891">
    <property type="entry name" value="Cyclophilin-like"/>
    <property type="match status" value="1"/>
</dbReference>
<dbReference type="Gene3D" id="3.10.50.40">
    <property type="match status" value="1"/>
</dbReference>
<keyword evidence="3 5" id="KW-0697">Rotamase</keyword>
<keyword evidence="10" id="KW-1185">Reference proteome</keyword>
<dbReference type="GO" id="GO:0006457">
    <property type="term" value="P:protein folding"/>
    <property type="evidence" value="ECO:0007669"/>
    <property type="project" value="InterPro"/>
</dbReference>
<evidence type="ECO:0000256" key="1">
    <source>
        <dbReference type="ARBA" id="ARBA00000971"/>
    </source>
</evidence>
<comment type="similarity">
    <text evidence="6">Belongs to the FKBP-type PPIase family.</text>
</comment>
<evidence type="ECO:0000256" key="6">
    <source>
        <dbReference type="RuleBase" id="RU003915"/>
    </source>
</evidence>
<proteinExistence type="inferred from homology"/>
<dbReference type="Pfam" id="PF00160">
    <property type="entry name" value="Pro_isomerase"/>
    <property type="match status" value="1"/>
</dbReference>
<evidence type="ECO:0000256" key="2">
    <source>
        <dbReference type="ARBA" id="ARBA00007365"/>
    </source>
</evidence>
<dbReference type="InterPro" id="IPR020892">
    <property type="entry name" value="Cyclophilin-type_PPIase_CS"/>
</dbReference>
<comment type="similarity">
    <text evidence="2">Belongs to the cyclophilin-type PPIase family.</text>
</comment>
<dbReference type="GO" id="GO:0003755">
    <property type="term" value="F:peptidyl-prolyl cis-trans isomerase activity"/>
    <property type="evidence" value="ECO:0007669"/>
    <property type="project" value="UniProtKB-UniRule"/>
</dbReference>
<dbReference type="PANTHER" id="PTHR45625">
    <property type="entry name" value="PEPTIDYL-PROLYL CIS-TRANS ISOMERASE-RELATED"/>
    <property type="match status" value="1"/>
</dbReference>